<dbReference type="PANTHER" id="PTHR42858:SF1">
    <property type="entry name" value="LD15494P"/>
    <property type="match status" value="1"/>
</dbReference>
<dbReference type="Pfam" id="PF00155">
    <property type="entry name" value="Aminotran_1_2"/>
    <property type="match status" value="1"/>
</dbReference>
<feature type="region of interest" description="Disordered" evidence="1">
    <location>
        <begin position="34"/>
        <end position="53"/>
    </location>
</feature>
<name>A0A4P9Z8Z6_9ASCO</name>
<protein>
    <submittedName>
        <fullName evidence="3">PLP-dependent transferase</fullName>
    </submittedName>
</protein>
<gene>
    <name evidence="3" type="ORF">METBISCDRAFT_20500</name>
</gene>
<dbReference type="InterPro" id="IPR004839">
    <property type="entry name" value="Aminotransferase_I/II_large"/>
</dbReference>
<dbReference type="InterPro" id="IPR015424">
    <property type="entry name" value="PyrdxlP-dep_Trfase"/>
</dbReference>
<evidence type="ECO:0000313" key="4">
    <source>
        <dbReference type="Proteomes" id="UP000268321"/>
    </source>
</evidence>
<dbReference type="PANTHER" id="PTHR42858">
    <property type="entry name" value="AMINOTRANSFERASE"/>
    <property type="match status" value="1"/>
</dbReference>
<dbReference type="OrthoDB" id="7042322at2759"/>
<dbReference type="Gene3D" id="3.40.640.10">
    <property type="entry name" value="Type I PLP-dependent aspartate aminotransferase-like (Major domain)"/>
    <property type="match status" value="1"/>
</dbReference>
<dbReference type="EMBL" id="ML004898">
    <property type="protein sequence ID" value="RKP28441.1"/>
    <property type="molecule type" value="Genomic_DNA"/>
</dbReference>
<dbReference type="InterPro" id="IPR015421">
    <property type="entry name" value="PyrdxlP-dep_Trfase_major"/>
</dbReference>
<dbReference type="GO" id="GO:0030170">
    <property type="term" value="F:pyridoxal phosphate binding"/>
    <property type="evidence" value="ECO:0007669"/>
    <property type="project" value="InterPro"/>
</dbReference>
<feature type="domain" description="Aminotransferase class I/classII large" evidence="2">
    <location>
        <begin position="44"/>
        <end position="419"/>
    </location>
</feature>
<dbReference type="Gene3D" id="3.90.1150.10">
    <property type="entry name" value="Aspartate Aminotransferase, domain 1"/>
    <property type="match status" value="1"/>
</dbReference>
<evidence type="ECO:0000259" key="2">
    <source>
        <dbReference type="Pfam" id="PF00155"/>
    </source>
</evidence>
<reference evidence="4" key="1">
    <citation type="journal article" date="2018" name="Nat. Microbiol.">
        <title>Leveraging single-cell genomics to expand the fungal tree of life.</title>
        <authorList>
            <person name="Ahrendt S.R."/>
            <person name="Quandt C.A."/>
            <person name="Ciobanu D."/>
            <person name="Clum A."/>
            <person name="Salamov A."/>
            <person name="Andreopoulos B."/>
            <person name="Cheng J.F."/>
            <person name="Woyke T."/>
            <person name="Pelin A."/>
            <person name="Henrissat B."/>
            <person name="Reynolds N.K."/>
            <person name="Benny G.L."/>
            <person name="Smith M.E."/>
            <person name="James T.Y."/>
            <person name="Grigoriev I.V."/>
        </authorList>
    </citation>
    <scope>NUCLEOTIDE SEQUENCE [LARGE SCALE GENOMIC DNA]</scope>
    <source>
        <strain evidence="4">Baker2002</strain>
    </source>
</reference>
<dbReference type="Proteomes" id="UP000268321">
    <property type="component" value="Unassembled WGS sequence"/>
</dbReference>
<dbReference type="AlphaFoldDB" id="A0A4P9Z8Z6"/>
<dbReference type="CDD" id="cd00609">
    <property type="entry name" value="AAT_like"/>
    <property type="match status" value="1"/>
</dbReference>
<keyword evidence="4" id="KW-1185">Reference proteome</keyword>
<accession>A0A4P9Z8Z6</accession>
<evidence type="ECO:0000313" key="3">
    <source>
        <dbReference type="EMBL" id="RKP28441.1"/>
    </source>
</evidence>
<evidence type="ECO:0000256" key="1">
    <source>
        <dbReference type="SAM" id="MobiDB-lite"/>
    </source>
</evidence>
<dbReference type="InterPro" id="IPR015422">
    <property type="entry name" value="PyrdxlP-dep_Trfase_small"/>
</dbReference>
<keyword evidence="3" id="KW-0808">Transferase</keyword>
<dbReference type="GO" id="GO:0047536">
    <property type="term" value="F:2-aminoadipate transaminase activity"/>
    <property type="evidence" value="ECO:0007669"/>
    <property type="project" value="TreeGrafter"/>
</dbReference>
<dbReference type="SUPFAM" id="SSF53383">
    <property type="entry name" value="PLP-dependent transferases"/>
    <property type="match status" value="1"/>
</dbReference>
<sequence length="435" mass="48907">MSINFFKGHPSVLLLPHQELADAYQKVLLENNYPEDQYENSPDNRHPLQYGSDHGNLEIRRAIADWSSRRLRRPPAHPDTFSLTNGLSFGAGAVLSACTSPHITKHAFLVSPTYFLINHSFVDYGFGGRMSSVEETPGEEYDIDLELLERRLAQLNAEHGLPEVGAHEINIVSDLMCRGSRKFYRYVMYLVPTFSNPGGMTYSQKTRTKLLQIARKNDMLLLCDDVYDFLSYRDDVPPPKLNHIDADTVPEGWRFGNTVSNASFSKIVAPGLRVGWHEASKGLAHQLATIGIVKSGGTPSQLNTFVVRELILSGSLDRIITNFASTYRLRAVTMLDAIRKYLPMNYTMVREGYGGYFVWVQLKADNVDLAETIRKVADEHGVVIADGSNFEVLGDPLGWGQSHARLCVAFLSEEQIERGIMLWGDVIQRDHPDLY</sequence>
<organism evidence="3 4">
    <name type="scientific">Metschnikowia bicuspidata</name>
    <dbReference type="NCBI Taxonomy" id="27322"/>
    <lineage>
        <taxon>Eukaryota</taxon>
        <taxon>Fungi</taxon>
        <taxon>Dikarya</taxon>
        <taxon>Ascomycota</taxon>
        <taxon>Saccharomycotina</taxon>
        <taxon>Pichiomycetes</taxon>
        <taxon>Metschnikowiaceae</taxon>
        <taxon>Metschnikowia</taxon>
    </lineage>
</organism>
<proteinExistence type="predicted"/>